<dbReference type="AlphaFoldDB" id="A0A445HR61"/>
<evidence type="ECO:0000313" key="2">
    <source>
        <dbReference type="EMBL" id="RZB76150.1"/>
    </source>
</evidence>
<keyword evidence="3" id="KW-1185">Reference proteome</keyword>
<feature type="region of interest" description="Disordered" evidence="1">
    <location>
        <begin position="1"/>
        <end position="21"/>
    </location>
</feature>
<comment type="caution">
    <text evidence="2">The sequence shown here is derived from an EMBL/GenBank/DDBJ whole genome shotgun (WGS) entry which is preliminary data.</text>
</comment>
<protein>
    <submittedName>
        <fullName evidence="2">Uncharacterized protein</fullName>
    </submittedName>
</protein>
<accession>A0A445HR61</accession>
<dbReference type="Proteomes" id="UP000289340">
    <property type="component" value="Chromosome 12"/>
</dbReference>
<evidence type="ECO:0000313" key="3">
    <source>
        <dbReference type="Proteomes" id="UP000289340"/>
    </source>
</evidence>
<evidence type="ECO:0000256" key="1">
    <source>
        <dbReference type="SAM" id="MobiDB-lite"/>
    </source>
</evidence>
<organism evidence="2 3">
    <name type="scientific">Glycine soja</name>
    <name type="common">Wild soybean</name>
    <dbReference type="NCBI Taxonomy" id="3848"/>
    <lineage>
        <taxon>Eukaryota</taxon>
        <taxon>Viridiplantae</taxon>
        <taxon>Streptophyta</taxon>
        <taxon>Embryophyta</taxon>
        <taxon>Tracheophyta</taxon>
        <taxon>Spermatophyta</taxon>
        <taxon>Magnoliopsida</taxon>
        <taxon>eudicotyledons</taxon>
        <taxon>Gunneridae</taxon>
        <taxon>Pentapetalae</taxon>
        <taxon>rosids</taxon>
        <taxon>fabids</taxon>
        <taxon>Fabales</taxon>
        <taxon>Fabaceae</taxon>
        <taxon>Papilionoideae</taxon>
        <taxon>50 kb inversion clade</taxon>
        <taxon>NPAAA clade</taxon>
        <taxon>indigoferoid/millettioid clade</taxon>
        <taxon>Phaseoleae</taxon>
        <taxon>Glycine</taxon>
        <taxon>Glycine subgen. Soja</taxon>
    </lineage>
</organism>
<sequence length="200" mass="22489">MNRHCSLLKPHTERNPSTEVKSSILPRGFGRERNPNLTFHSPSSLGALEFCVSFPLSRLKLTLAYPSRALWYLQLPFTLSSYDVNNLEKVWNFQKALLGSVEGRLVIGDANGKRVRVKAAVRSHVLLSSINGTMERSSSSYTSEARSRVFCLYNIEAPLVTSWTEENPGRRFYGCGLYKGEERLAHLKDKAHSKDKASIA</sequence>
<reference evidence="2 3" key="1">
    <citation type="submission" date="2018-09" db="EMBL/GenBank/DDBJ databases">
        <title>A high-quality reference genome of wild soybean provides a powerful tool to mine soybean genomes.</title>
        <authorList>
            <person name="Xie M."/>
            <person name="Chung C.Y.L."/>
            <person name="Li M.-W."/>
            <person name="Wong F.-L."/>
            <person name="Chan T.-F."/>
            <person name="Lam H.-M."/>
        </authorList>
    </citation>
    <scope>NUCLEOTIDE SEQUENCE [LARGE SCALE GENOMIC DNA]</scope>
    <source>
        <strain evidence="3">cv. W05</strain>
        <tissue evidence="2">Hypocotyl of etiolated seedlings</tissue>
    </source>
</reference>
<name>A0A445HR61_GLYSO</name>
<gene>
    <name evidence="2" type="ORF">D0Y65_034593</name>
</gene>
<dbReference type="EMBL" id="QZWG01000012">
    <property type="protein sequence ID" value="RZB76150.1"/>
    <property type="molecule type" value="Genomic_DNA"/>
</dbReference>
<proteinExistence type="predicted"/>